<gene>
    <name evidence="1" type="ORF">KDK_57170</name>
</gene>
<protein>
    <submittedName>
        <fullName evidence="1">Uncharacterized protein</fullName>
    </submittedName>
</protein>
<dbReference type="EMBL" id="BIFS01000001">
    <property type="protein sequence ID" value="GCE21917.1"/>
    <property type="molecule type" value="Genomic_DNA"/>
</dbReference>
<accession>A0A402AS41</accession>
<name>A0A402AS41_9CHLR</name>
<keyword evidence="2" id="KW-1185">Reference proteome</keyword>
<organism evidence="1 2">
    <name type="scientific">Dictyobacter kobayashii</name>
    <dbReference type="NCBI Taxonomy" id="2014872"/>
    <lineage>
        <taxon>Bacteria</taxon>
        <taxon>Bacillati</taxon>
        <taxon>Chloroflexota</taxon>
        <taxon>Ktedonobacteria</taxon>
        <taxon>Ktedonobacterales</taxon>
        <taxon>Dictyobacteraceae</taxon>
        <taxon>Dictyobacter</taxon>
    </lineage>
</organism>
<comment type="caution">
    <text evidence="1">The sequence shown here is derived from an EMBL/GenBank/DDBJ whole genome shotgun (WGS) entry which is preliminary data.</text>
</comment>
<reference evidence="2" key="1">
    <citation type="submission" date="2018-12" db="EMBL/GenBank/DDBJ databases">
        <title>Tengunoibacter tsumagoiensis gen. nov., sp. nov., Dictyobacter kobayashii sp. nov., D. alpinus sp. nov., and D. joshuensis sp. nov. and description of Dictyobacteraceae fam. nov. within the order Ktedonobacterales isolated from Tengu-no-mugimeshi.</title>
        <authorList>
            <person name="Wang C.M."/>
            <person name="Zheng Y."/>
            <person name="Sakai Y."/>
            <person name="Toyoda A."/>
            <person name="Minakuchi Y."/>
            <person name="Abe K."/>
            <person name="Yokota A."/>
            <person name="Yabe S."/>
        </authorList>
    </citation>
    <scope>NUCLEOTIDE SEQUENCE [LARGE SCALE GENOMIC DNA]</scope>
    <source>
        <strain evidence="2">Uno11</strain>
    </source>
</reference>
<evidence type="ECO:0000313" key="1">
    <source>
        <dbReference type="EMBL" id="GCE21917.1"/>
    </source>
</evidence>
<sequence>MAAFDDLSFLSVEGVYLFRRFLTPRPPGLSNLDNESTVAIVNSTIYLNLSISHYFYNQKDILYTSK</sequence>
<dbReference type="AlphaFoldDB" id="A0A402AS41"/>
<proteinExistence type="predicted"/>
<dbReference type="Proteomes" id="UP000287188">
    <property type="component" value="Unassembled WGS sequence"/>
</dbReference>
<evidence type="ECO:0000313" key="2">
    <source>
        <dbReference type="Proteomes" id="UP000287188"/>
    </source>
</evidence>